<dbReference type="EMBL" id="CT868074">
    <property type="protein sequence ID" value="CAK69888.1"/>
    <property type="molecule type" value="Genomic_DNA"/>
</dbReference>
<protein>
    <submittedName>
        <fullName evidence="1">Uncharacterized protein</fullName>
    </submittedName>
</protein>
<dbReference type="KEGG" id="ptm:GSPATT00007328001"/>
<gene>
    <name evidence="1" type="ORF">GSPATT00007328001</name>
</gene>
<reference evidence="1 2" key="1">
    <citation type="journal article" date="2006" name="Nature">
        <title>Global trends of whole-genome duplications revealed by the ciliate Paramecium tetraurelia.</title>
        <authorList>
            <consortium name="Genoscope"/>
            <person name="Aury J.-M."/>
            <person name="Jaillon O."/>
            <person name="Duret L."/>
            <person name="Noel B."/>
            <person name="Jubin C."/>
            <person name="Porcel B.M."/>
            <person name="Segurens B."/>
            <person name="Daubin V."/>
            <person name="Anthouard V."/>
            <person name="Aiach N."/>
            <person name="Arnaiz O."/>
            <person name="Billaut A."/>
            <person name="Beisson J."/>
            <person name="Blanc I."/>
            <person name="Bouhouche K."/>
            <person name="Camara F."/>
            <person name="Duharcourt S."/>
            <person name="Guigo R."/>
            <person name="Gogendeau D."/>
            <person name="Katinka M."/>
            <person name="Keller A.-M."/>
            <person name="Kissmehl R."/>
            <person name="Klotz C."/>
            <person name="Koll F."/>
            <person name="Le Moue A."/>
            <person name="Lepere C."/>
            <person name="Malinsky S."/>
            <person name="Nowacki M."/>
            <person name="Nowak J.K."/>
            <person name="Plattner H."/>
            <person name="Poulain J."/>
            <person name="Ruiz F."/>
            <person name="Serrano V."/>
            <person name="Zagulski M."/>
            <person name="Dessen P."/>
            <person name="Betermier M."/>
            <person name="Weissenbach J."/>
            <person name="Scarpelli C."/>
            <person name="Schachter V."/>
            <person name="Sperling L."/>
            <person name="Meyer E."/>
            <person name="Cohen J."/>
            <person name="Wincker P."/>
        </authorList>
    </citation>
    <scope>NUCLEOTIDE SEQUENCE [LARGE SCALE GENOMIC DNA]</scope>
    <source>
        <strain evidence="1 2">Stock d4-2</strain>
    </source>
</reference>
<proteinExistence type="predicted"/>
<dbReference type="Proteomes" id="UP000000600">
    <property type="component" value="Unassembled WGS sequence"/>
</dbReference>
<accession>A0CGH1</accession>
<dbReference type="HOGENOM" id="CLU_2077627_0_0_1"/>
<evidence type="ECO:0000313" key="1">
    <source>
        <dbReference type="EMBL" id="CAK69888.1"/>
    </source>
</evidence>
<dbReference type="RefSeq" id="XP_001437285.1">
    <property type="nucleotide sequence ID" value="XM_001437248.1"/>
</dbReference>
<keyword evidence="2" id="KW-1185">Reference proteome</keyword>
<organism evidence="1 2">
    <name type="scientific">Paramecium tetraurelia</name>
    <dbReference type="NCBI Taxonomy" id="5888"/>
    <lineage>
        <taxon>Eukaryota</taxon>
        <taxon>Sar</taxon>
        <taxon>Alveolata</taxon>
        <taxon>Ciliophora</taxon>
        <taxon>Intramacronucleata</taxon>
        <taxon>Oligohymenophorea</taxon>
        <taxon>Peniculida</taxon>
        <taxon>Parameciidae</taxon>
        <taxon>Paramecium</taxon>
    </lineage>
</organism>
<dbReference type="InParanoid" id="A0CGH1"/>
<sequence>MNSNQHTLCHLNQASRLINNNDLRKLQYSKQLKICCPQVINSKDEGLPRSLNLDLLSQLASYKIADFISNKLQQICPHMVGIVFYLELIQECQSYKSRVVSLVMHGFLIFNLAIPNNK</sequence>
<dbReference type="GeneID" id="5023070"/>
<name>A0CGH1_PARTE</name>
<dbReference type="AlphaFoldDB" id="A0CGH1"/>
<evidence type="ECO:0000313" key="2">
    <source>
        <dbReference type="Proteomes" id="UP000000600"/>
    </source>
</evidence>